<evidence type="ECO:0000259" key="9">
    <source>
        <dbReference type="Pfam" id="PF02811"/>
    </source>
</evidence>
<dbReference type="NCBIfam" id="NF004086">
    <property type="entry name" value="PRK05588.1"/>
    <property type="match status" value="1"/>
</dbReference>
<evidence type="ECO:0000256" key="5">
    <source>
        <dbReference type="ARBA" id="ARBA00022801"/>
    </source>
</evidence>
<dbReference type="GO" id="GO:0004401">
    <property type="term" value="F:histidinol-phosphatase activity"/>
    <property type="evidence" value="ECO:0007669"/>
    <property type="project" value="UniProtKB-UniRule"/>
</dbReference>
<evidence type="ECO:0000256" key="8">
    <source>
        <dbReference type="RuleBase" id="RU366003"/>
    </source>
</evidence>
<dbReference type="UniPathway" id="UPA00031">
    <property type="reaction ID" value="UER00013"/>
</dbReference>
<keyword evidence="4 8" id="KW-0028">Amino-acid biosynthesis</keyword>
<dbReference type="GO" id="GO:0000105">
    <property type="term" value="P:L-histidine biosynthetic process"/>
    <property type="evidence" value="ECO:0007669"/>
    <property type="project" value="UniProtKB-UniRule"/>
</dbReference>
<organism evidence="11 13">
    <name type="scientific">Clostridium cochlearium</name>
    <dbReference type="NCBI Taxonomy" id="1494"/>
    <lineage>
        <taxon>Bacteria</taxon>
        <taxon>Bacillati</taxon>
        <taxon>Bacillota</taxon>
        <taxon>Clostridia</taxon>
        <taxon>Eubacteriales</taxon>
        <taxon>Clostridiaceae</taxon>
        <taxon>Clostridium</taxon>
    </lineage>
</organism>
<dbReference type="PANTHER" id="PTHR21039">
    <property type="entry name" value="HISTIDINOL PHOSPHATASE-RELATED"/>
    <property type="match status" value="1"/>
</dbReference>
<dbReference type="EMBL" id="UAWC01000003">
    <property type="protein sequence ID" value="SQB33917.1"/>
    <property type="molecule type" value="Genomic_DNA"/>
</dbReference>
<keyword evidence="5 8" id="KW-0378">Hydrolase</keyword>
<keyword evidence="6 8" id="KW-0368">Histidine biosynthesis</keyword>
<dbReference type="Gene3D" id="3.20.20.140">
    <property type="entry name" value="Metal-dependent hydrolases"/>
    <property type="match status" value="1"/>
</dbReference>
<protein>
    <recommendedName>
        <fullName evidence="3 8">Histidinol-phosphatase</fullName>
        <shortName evidence="8">HolPase</shortName>
        <ecNumber evidence="3 8">3.1.3.15</ecNumber>
    </recommendedName>
</protein>
<dbReference type="EMBL" id="FNGL01000001">
    <property type="protein sequence ID" value="SDK80867.1"/>
    <property type="molecule type" value="Genomic_DNA"/>
</dbReference>
<evidence type="ECO:0000313" key="12">
    <source>
        <dbReference type="Proteomes" id="UP000198811"/>
    </source>
</evidence>
<evidence type="ECO:0000256" key="7">
    <source>
        <dbReference type="ARBA" id="ARBA00049158"/>
    </source>
</evidence>
<dbReference type="InterPro" id="IPR004013">
    <property type="entry name" value="PHP_dom"/>
</dbReference>
<dbReference type="NCBIfam" id="TIGR01856">
    <property type="entry name" value="hisJ_fam"/>
    <property type="match status" value="1"/>
</dbReference>
<dbReference type="Pfam" id="PF02811">
    <property type="entry name" value="PHP"/>
    <property type="match status" value="1"/>
</dbReference>
<evidence type="ECO:0000256" key="3">
    <source>
        <dbReference type="ARBA" id="ARBA00013085"/>
    </source>
</evidence>
<proteinExistence type="inferred from homology"/>
<gene>
    <name evidence="11" type="ORF">NCTC13028_00794</name>
    <name evidence="10" type="ORF">SAMN05216497_10143</name>
</gene>
<comment type="pathway">
    <text evidence="1 8">Amino-acid biosynthesis; L-histidine biosynthesis; L-histidine from 5-phospho-alpha-D-ribose 1-diphosphate: step 8/9.</text>
</comment>
<reference evidence="10 12" key="1">
    <citation type="submission" date="2016-10" db="EMBL/GenBank/DDBJ databases">
        <authorList>
            <person name="Varghese N."/>
            <person name="Submissions S."/>
        </authorList>
    </citation>
    <scope>NUCLEOTIDE SEQUENCE [LARGE SCALE GENOMIC DNA]</scope>
    <source>
        <strain evidence="10 12">NLAE-zl-C224</strain>
    </source>
</reference>
<comment type="catalytic activity">
    <reaction evidence="7 8">
        <text>L-histidinol phosphate + H2O = L-histidinol + phosphate</text>
        <dbReference type="Rhea" id="RHEA:14465"/>
        <dbReference type="ChEBI" id="CHEBI:15377"/>
        <dbReference type="ChEBI" id="CHEBI:43474"/>
        <dbReference type="ChEBI" id="CHEBI:57699"/>
        <dbReference type="ChEBI" id="CHEBI:57980"/>
        <dbReference type="EC" id="3.1.3.15"/>
    </reaction>
</comment>
<dbReference type="Proteomes" id="UP000250223">
    <property type="component" value="Unassembled WGS sequence"/>
</dbReference>
<sequence length="258" mass="30843">MFDSHIHTSFSTDSKMTLDEVLEKSKKENIGVILTEHFDLKSLSPEEFIFDIEDYFEQYAPYRNEKLLLGLEMGMRPDCIEENKEISKKYDFDFILGSVHLAEHEDIYYDIYSEEFYKGRNKKEVYNNYLEHMLQCVKNYDFVDALGHIDYICRYARYEDTELYYDEYEEILNEIFKELSLKDKALEINTRRLGDKNTHKPLFQIYKNFRKLGGKYVTIGSDSHRDIDIGSNFKVARELAEESGLKLIYYKNRKPEFI</sequence>
<dbReference type="STRING" id="1494.SAMN05216497_10143"/>
<dbReference type="AlphaFoldDB" id="A0A239ZRS3"/>
<dbReference type="EC" id="3.1.3.15" evidence="3 8"/>
<dbReference type="OrthoDB" id="9775255at2"/>
<dbReference type="GO" id="GO:0005737">
    <property type="term" value="C:cytoplasm"/>
    <property type="evidence" value="ECO:0007669"/>
    <property type="project" value="TreeGrafter"/>
</dbReference>
<reference evidence="11 13" key="2">
    <citation type="submission" date="2018-06" db="EMBL/GenBank/DDBJ databases">
        <authorList>
            <consortium name="Pathogen Informatics"/>
            <person name="Doyle S."/>
        </authorList>
    </citation>
    <scope>NUCLEOTIDE SEQUENCE [LARGE SCALE GENOMIC DNA]</scope>
    <source>
        <strain evidence="11 13">NCTC13028</strain>
    </source>
</reference>
<dbReference type="Proteomes" id="UP000198811">
    <property type="component" value="Unassembled WGS sequence"/>
</dbReference>
<keyword evidence="12" id="KW-1185">Reference proteome</keyword>
<dbReference type="InterPro" id="IPR016195">
    <property type="entry name" value="Pol/histidinol_Pase-like"/>
</dbReference>
<evidence type="ECO:0000256" key="1">
    <source>
        <dbReference type="ARBA" id="ARBA00004970"/>
    </source>
</evidence>
<dbReference type="SUPFAM" id="SSF89550">
    <property type="entry name" value="PHP domain-like"/>
    <property type="match status" value="1"/>
</dbReference>
<evidence type="ECO:0000256" key="4">
    <source>
        <dbReference type="ARBA" id="ARBA00022605"/>
    </source>
</evidence>
<dbReference type="InterPro" id="IPR010140">
    <property type="entry name" value="Histidinol_P_phosphatase_HisJ"/>
</dbReference>
<evidence type="ECO:0000256" key="2">
    <source>
        <dbReference type="ARBA" id="ARBA00009152"/>
    </source>
</evidence>
<name>A0A239ZRS3_CLOCO</name>
<evidence type="ECO:0000256" key="6">
    <source>
        <dbReference type="ARBA" id="ARBA00023102"/>
    </source>
</evidence>
<comment type="similarity">
    <text evidence="2 8">Belongs to the PHP hydrolase family. HisK subfamily.</text>
</comment>
<dbReference type="PANTHER" id="PTHR21039:SF0">
    <property type="entry name" value="HISTIDINOL-PHOSPHATASE"/>
    <property type="match status" value="1"/>
</dbReference>
<dbReference type="GeneID" id="70576799"/>
<feature type="domain" description="PHP" evidence="9">
    <location>
        <begin position="3"/>
        <end position="190"/>
    </location>
</feature>
<evidence type="ECO:0000313" key="13">
    <source>
        <dbReference type="Proteomes" id="UP000250223"/>
    </source>
</evidence>
<evidence type="ECO:0000313" key="10">
    <source>
        <dbReference type="EMBL" id="SDK80867.1"/>
    </source>
</evidence>
<dbReference type="RefSeq" id="WP_089862921.1">
    <property type="nucleotide sequence ID" value="NZ_CP173238.1"/>
</dbReference>
<accession>A0A239ZRS3</accession>
<evidence type="ECO:0000313" key="11">
    <source>
        <dbReference type="EMBL" id="SQB33917.1"/>
    </source>
</evidence>